<name>A0A9Q9W5S3_CYPCA</name>
<dbReference type="AlphaFoldDB" id="A0A9Q9W5S3"/>
<evidence type="ECO:0000313" key="2">
    <source>
        <dbReference type="RefSeq" id="XP_042577347.1"/>
    </source>
</evidence>
<protein>
    <submittedName>
        <fullName evidence="2">Uncharacterized protein LOC122136815</fullName>
    </submittedName>
</protein>
<evidence type="ECO:0000256" key="1">
    <source>
        <dbReference type="SAM" id="MobiDB-lite"/>
    </source>
</evidence>
<proteinExistence type="predicted"/>
<feature type="compositionally biased region" description="Basic residues" evidence="1">
    <location>
        <begin position="75"/>
        <end position="87"/>
    </location>
</feature>
<feature type="region of interest" description="Disordered" evidence="1">
    <location>
        <begin position="42"/>
        <end position="92"/>
    </location>
</feature>
<dbReference type="KEGG" id="ccar:122136815"/>
<dbReference type="GeneID" id="122136815"/>
<sequence>MEFLDLEKTFDWVPHELIWMFVLPCSASGHILVPHRSAAKSAQGTASARDSASGTTLGPPHKAHLGIRAPPGSRAKPRHRAPTRQLHRGSAEDIALNRLPQASGTASGHASGIQPPLVDIAPGTLGNVLMDRHEPSLELRSSGRSCALMKSLEPILPTETLYEIGDFPPILKQRFTRPSYGQSHFTVQSVGLHPPNTSSLDHVRNEDVQKVLGMAPIIEKMKEAHLYWDSHVVHSGEESSDRQHCALAQMDGDHMFDQRRDEWTEKKKKRKYETSQHSPRRCPRLEEVESEMPISRPCNSAVLAGAGFSSAVVQYVSISGSLMVQSALEKNWNEGLRRTVSAPPSVRSLRTRTLERPEKIKQPQSLALISLNPRGL</sequence>
<gene>
    <name evidence="2" type="primary">LOC122136815</name>
</gene>
<reference evidence="2" key="1">
    <citation type="submission" date="2025-08" db="UniProtKB">
        <authorList>
            <consortium name="RefSeq"/>
        </authorList>
    </citation>
    <scope>IDENTIFICATION</scope>
    <source>
        <tissue evidence="2">Muscle</tissue>
    </source>
</reference>
<dbReference type="Proteomes" id="UP001155660">
    <property type="component" value="Chromosome B3"/>
</dbReference>
<dbReference type="RefSeq" id="XP_042577347.1">
    <property type="nucleotide sequence ID" value="XM_042721413.1"/>
</dbReference>
<organism evidence="2">
    <name type="scientific">Cyprinus carpio</name>
    <name type="common">Common carp</name>
    <dbReference type="NCBI Taxonomy" id="7962"/>
    <lineage>
        <taxon>Eukaryota</taxon>
        <taxon>Metazoa</taxon>
        <taxon>Chordata</taxon>
        <taxon>Craniata</taxon>
        <taxon>Vertebrata</taxon>
        <taxon>Euteleostomi</taxon>
        <taxon>Actinopterygii</taxon>
        <taxon>Neopterygii</taxon>
        <taxon>Teleostei</taxon>
        <taxon>Ostariophysi</taxon>
        <taxon>Cypriniformes</taxon>
        <taxon>Cyprinidae</taxon>
        <taxon>Cyprininae</taxon>
        <taxon>Cyprinus</taxon>
    </lineage>
</organism>
<accession>A0A9Q9W5S3</accession>
<dbReference type="OrthoDB" id="8898144at2759"/>
<feature type="compositionally biased region" description="Polar residues" evidence="1">
    <location>
        <begin position="42"/>
        <end position="56"/>
    </location>
</feature>